<name>A0ABP8IW95_9BACT</name>
<feature type="region of interest" description="Disordered" evidence="2">
    <location>
        <begin position="1"/>
        <end position="21"/>
    </location>
</feature>
<feature type="compositionally biased region" description="Basic and acidic residues" evidence="2">
    <location>
        <begin position="69"/>
        <end position="85"/>
    </location>
</feature>
<keyword evidence="1" id="KW-0472">Membrane</keyword>
<dbReference type="Proteomes" id="UP001500454">
    <property type="component" value="Unassembled WGS sequence"/>
</dbReference>
<feature type="region of interest" description="Disordered" evidence="2">
    <location>
        <begin position="51"/>
        <end position="85"/>
    </location>
</feature>
<dbReference type="RefSeq" id="WP_345221983.1">
    <property type="nucleotide sequence ID" value="NZ_BAABHA010000002.1"/>
</dbReference>
<evidence type="ECO:0000259" key="3">
    <source>
        <dbReference type="PROSITE" id="PS51123"/>
    </source>
</evidence>
<dbReference type="PROSITE" id="PS51123">
    <property type="entry name" value="OMPA_2"/>
    <property type="match status" value="1"/>
</dbReference>
<dbReference type="PANTHER" id="PTHR30329:SF21">
    <property type="entry name" value="LIPOPROTEIN YIAD-RELATED"/>
    <property type="match status" value="1"/>
</dbReference>
<reference evidence="5" key="1">
    <citation type="journal article" date="2019" name="Int. J. Syst. Evol. Microbiol.">
        <title>The Global Catalogue of Microorganisms (GCM) 10K type strain sequencing project: providing services to taxonomists for standard genome sequencing and annotation.</title>
        <authorList>
            <consortium name="The Broad Institute Genomics Platform"/>
            <consortium name="The Broad Institute Genome Sequencing Center for Infectious Disease"/>
            <person name="Wu L."/>
            <person name="Ma J."/>
        </authorList>
    </citation>
    <scope>NUCLEOTIDE SEQUENCE [LARGE SCALE GENOMIC DNA]</scope>
    <source>
        <strain evidence="5">JCM 17924</strain>
    </source>
</reference>
<protein>
    <recommendedName>
        <fullName evidence="3">OmpA-like domain-containing protein</fullName>
    </recommendedName>
</protein>
<evidence type="ECO:0000256" key="1">
    <source>
        <dbReference type="PROSITE-ProRule" id="PRU00473"/>
    </source>
</evidence>
<feature type="domain" description="OmpA-like" evidence="3">
    <location>
        <begin position="1"/>
        <end position="85"/>
    </location>
</feature>
<dbReference type="InterPro" id="IPR006665">
    <property type="entry name" value="OmpA-like"/>
</dbReference>
<proteinExistence type="predicted"/>
<dbReference type="CDD" id="cd07185">
    <property type="entry name" value="OmpA_C-like"/>
    <property type="match status" value="1"/>
</dbReference>
<sequence length="85" mass="9265">MLQAIGQGNAESVTPPKTRRNKCHAYNKDLSQRRAKAVVDYLTGKGVAASRLTSAGYGDTQPVSSNSTKEGRQLNRRTEFKVLGK</sequence>
<dbReference type="Gene3D" id="3.30.1330.60">
    <property type="entry name" value="OmpA-like domain"/>
    <property type="match status" value="1"/>
</dbReference>
<dbReference type="InterPro" id="IPR036737">
    <property type="entry name" value="OmpA-like_sf"/>
</dbReference>
<evidence type="ECO:0000256" key="2">
    <source>
        <dbReference type="SAM" id="MobiDB-lite"/>
    </source>
</evidence>
<organism evidence="4 5">
    <name type="scientific">Hymenobacter koreensis</name>
    <dbReference type="NCBI Taxonomy" id="1084523"/>
    <lineage>
        <taxon>Bacteria</taxon>
        <taxon>Pseudomonadati</taxon>
        <taxon>Bacteroidota</taxon>
        <taxon>Cytophagia</taxon>
        <taxon>Cytophagales</taxon>
        <taxon>Hymenobacteraceae</taxon>
        <taxon>Hymenobacter</taxon>
    </lineage>
</organism>
<dbReference type="EMBL" id="BAABHA010000002">
    <property type="protein sequence ID" value="GAA4376372.1"/>
    <property type="molecule type" value="Genomic_DNA"/>
</dbReference>
<accession>A0ABP8IW95</accession>
<dbReference type="SUPFAM" id="SSF103088">
    <property type="entry name" value="OmpA-like"/>
    <property type="match status" value="1"/>
</dbReference>
<evidence type="ECO:0000313" key="4">
    <source>
        <dbReference type="EMBL" id="GAA4376372.1"/>
    </source>
</evidence>
<evidence type="ECO:0000313" key="5">
    <source>
        <dbReference type="Proteomes" id="UP001500454"/>
    </source>
</evidence>
<keyword evidence="5" id="KW-1185">Reference proteome</keyword>
<dbReference type="Pfam" id="PF00691">
    <property type="entry name" value="OmpA"/>
    <property type="match status" value="1"/>
</dbReference>
<dbReference type="InterPro" id="IPR050330">
    <property type="entry name" value="Bact_OuterMem_StrucFunc"/>
</dbReference>
<gene>
    <name evidence="4" type="ORF">GCM10023186_10200</name>
</gene>
<dbReference type="PANTHER" id="PTHR30329">
    <property type="entry name" value="STATOR ELEMENT OF FLAGELLAR MOTOR COMPLEX"/>
    <property type="match status" value="1"/>
</dbReference>
<comment type="caution">
    <text evidence="4">The sequence shown here is derived from an EMBL/GenBank/DDBJ whole genome shotgun (WGS) entry which is preliminary data.</text>
</comment>